<accession>A0A089M2C5</accession>
<protein>
    <submittedName>
        <fullName evidence="5">Transcriptional regulator</fullName>
    </submittedName>
</protein>
<dbReference type="PROSITE" id="PS01124">
    <property type="entry name" value="HTH_ARAC_FAMILY_2"/>
    <property type="match status" value="1"/>
</dbReference>
<dbReference type="Pfam" id="PF06445">
    <property type="entry name" value="GyrI-like"/>
    <property type="match status" value="1"/>
</dbReference>
<evidence type="ECO:0000259" key="4">
    <source>
        <dbReference type="PROSITE" id="PS01124"/>
    </source>
</evidence>
<dbReference type="GO" id="GO:0043565">
    <property type="term" value="F:sequence-specific DNA binding"/>
    <property type="evidence" value="ECO:0007669"/>
    <property type="project" value="InterPro"/>
</dbReference>
<name>A0A089M2C5_9BACL</name>
<dbReference type="eggNOG" id="COG3708">
    <property type="taxonomic scope" value="Bacteria"/>
</dbReference>
<gene>
    <name evidence="5" type="ORF">PGRAT_06650</name>
</gene>
<keyword evidence="3" id="KW-0804">Transcription</keyword>
<evidence type="ECO:0000256" key="1">
    <source>
        <dbReference type="ARBA" id="ARBA00023015"/>
    </source>
</evidence>
<dbReference type="Proteomes" id="UP000029500">
    <property type="component" value="Chromosome"/>
</dbReference>
<dbReference type="OrthoDB" id="5337216at2"/>
<dbReference type="InterPro" id="IPR029442">
    <property type="entry name" value="GyrI-like"/>
</dbReference>
<dbReference type="STRING" id="189425.PGRAT_06650"/>
<dbReference type="InterPro" id="IPR009057">
    <property type="entry name" value="Homeodomain-like_sf"/>
</dbReference>
<dbReference type="EMBL" id="CP009287">
    <property type="protein sequence ID" value="AIQ67357.1"/>
    <property type="molecule type" value="Genomic_DNA"/>
</dbReference>
<proteinExistence type="predicted"/>
<feature type="domain" description="HTH araC/xylS-type" evidence="4">
    <location>
        <begin position="8"/>
        <end position="106"/>
    </location>
</feature>
<dbReference type="InterPro" id="IPR011256">
    <property type="entry name" value="Reg_factor_effector_dom_sf"/>
</dbReference>
<keyword evidence="2" id="KW-0238">DNA-binding</keyword>
<evidence type="ECO:0000313" key="5">
    <source>
        <dbReference type="EMBL" id="AIQ67357.1"/>
    </source>
</evidence>
<dbReference type="SUPFAM" id="SSF46689">
    <property type="entry name" value="Homeodomain-like"/>
    <property type="match status" value="2"/>
</dbReference>
<dbReference type="PANTHER" id="PTHR47504:SF5">
    <property type="entry name" value="RIGHT ORIGIN-BINDING PROTEIN"/>
    <property type="match status" value="1"/>
</dbReference>
<evidence type="ECO:0000256" key="3">
    <source>
        <dbReference type="ARBA" id="ARBA00023163"/>
    </source>
</evidence>
<dbReference type="HOGENOM" id="CLU_000445_81_1_9"/>
<dbReference type="KEGG" id="pgm:PGRAT_06650"/>
<dbReference type="GO" id="GO:0003700">
    <property type="term" value="F:DNA-binding transcription factor activity"/>
    <property type="evidence" value="ECO:0007669"/>
    <property type="project" value="InterPro"/>
</dbReference>
<organism evidence="5 6">
    <name type="scientific">Paenibacillus graminis</name>
    <dbReference type="NCBI Taxonomy" id="189425"/>
    <lineage>
        <taxon>Bacteria</taxon>
        <taxon>Bacillati</taxon>
        <taxon>Bacillota</taxon>
        <taxon>Bacilli</taxon>
        <taxon>Bacillales</taxon>
        <taxon>Paenibacillaceae</taxon>
        <taxon>Paenibacillus</taxon>
    </lineage>
</organism>
<dbReference type="InterPro" id="IPR018060">
    <property type="entry name" value="HTH_AraC"/>
</dbReference>
<dbReference type="Gene3D" id="3.20.80.10">
    <property type="entry name" value="Regulatory factor, effector binding domain"/>
    <property type="match status" value="1"/>
</dbReference>
<dbReference type="PANTHER" id="PTHR47504">
    <property type="entry name" value="RIGHT ORIGIN-BINDING PROTEIN"/>
    <property type="match status" value="1"/>
</dbReference>
<evidence type="ECO:0000313" key="6">
    <source>
        <dbReference type="Proteomes" id="UP000029500"/>
    </source>
</evidence>
<dbReference type="RefSeq" id="WP_025704959.1">
    <property type="nucleotide sequence ID" value="NZ_CP009287.1"/>
</dbReference>
<dbReference type="InterPro" id="IPR050959">
    <property type="entry name" value="MarA-like"/>
</dbReference>
<dbReference type="eggNOG" id="COG2207">
    <property type="taxonomic scope" value="Bacteria"/>
</dbReference>
<dbReference type="AlphaFoldDB" id="A0A089M2C5"/>
<keyword evidence="1" id="KW-0805">Transcription regulation</keyword>
<dbReference type="SUPFAM" id="SSF55136">
    <property type="entry name" value="Probable bacterial effector-binding domain"/>
    <property type="match status" value="1"/>
</dbReference>
<dbReference type="InterPro" id="IPR010499">
    <property type="entry name" value="AraC_E-bd"/>
</dbReference>
<evidence type="ECO:0000256" key="2">
    <source>
        <dbReference type="ARBA" id="ARBA00023125"/>
    </source>
</evidence>
<dbReference type="SMART" id="SM00342">
    <property type="entry name" value="HTH_ARAC"/>
    <property type="match status" value="1"/>
</dbReference>
<dbReference type="SMART" id="SM00871">
    <property type="entry name" value="AraC_E_bind"/>
    <property type="match status" value="1"/>
</dbReference>
<dbReference type="Pfam" id="PF12833">
    <property type="entry name" value="HTH_18"/>
    <property type="match status" value="1"/>
</dbReference>
<sequence>MVNNRAIGKAIVFIENSLYEPIAACDVAKAVSYSYYHFHRYFQGIMGETIGSYIRTRRLTQAAWDLVHSERKILDIGISLYFETAESFTRAFKDRYGITPTEYRNNGIDVLIGNRPPALISDNRVHPYADLSPQIVTVPETYTMGIRFITTISGNESIAMWQLFNQQIPDTFVGTRYGIFEAGETCSSDVFNPRSETTAFVGIEFPKGQPTLRCMERKKLCGGKYVKFIHKGTVKDLMQTYHYIWGVWFPKSGYELDNRDDFECYTERFAGEDVESSEIDIYFPIK</sequence>
<reference evidence="5 6" key="1">
    <citation type="submission" date="2014-08" db="EMBL/GenBank/DDBJ databases">
        <title>Comparative genomics of the Paenibacillus odorifer group.</title>
        <authorList>
            <person name="den Bakker H.C."/>
            <person name="Tsai Y.-C."/>
            <person name="Martin N."/>
            <person name="Korlach J."/>
            <person name="Wiedmann M."/>
        </authorList>
    </citation>
    <scope>NUCLEOTIDE SEQUENCE [LARGE SCALE GENOMIC DNA]</scope>
    <source>
        <strain evidence="5 6">DSM 15220</strain>
    </source>
</reference>
<keyword evidence="6" id="KW-1185">Reference proteome</keyword>
<dbReference type="Gene3D" id="1.10.10.60">
    <property type="entry name" value="Homeodomain-like"/>
    <property type="match status" value="2"/>
</dbReference>